<comment type="caution">
    <text evidence="15">The sequence shown here is derived from an EMBL/GenBank/DDBJ whole genome shotgun (WGS) entry which is preliminary data.</text>
</comment>
<reference evidence="15 16" key="1">
    <citation type="submission" date="2019-06" db="EMBL/GenBank/DDBJ databases">
        <title>A chromosome-scale genome assembly of the European perch, Perca fluviatilis.</title>
        <authorList>
            <person name="Roques C."/>
            <person name="Zahm M."/>
            <person name="Cabau C."/>
            <person name="Klopp C."/>
            <person name="Bouchez O."/>
            <person name="Donnadieu C."/>
            <person name="Kuhl H."/>
            <person name="Gislard M."/>
            <person name="Guendouz S."/>
            <person name="Journot L."/>
            <person name="Haffray P."/>
            <person name="Bestin A."/>
            <person name="Morvezen R."/>
            <person name="Feron R."/>
            <person name="Wen M."/>
            <person name="Jouanno E."/>
            <person name="Herpin A."/>
            <person name="Schartl M."/>
            <person name="Postlethwait J."/>
            <person name="Schaerlinger B."/>
            <person name="Chardard D."/>
            <person name="Lecocq T."/>
            <person name="Poncet C."/>
            <person name="Jaffrelo L."/>
            <person name="Lampietro C."/>
            <person name="Guiguen Y."/>
        </authorList>
    </citation>
    <scope>NUCLEOTIDE SEQUENCE [LARGE SCALE GENOMIC DNA]</scope>
    <source>
        <tissue evidence="15">Blood</tissue>
    </source>
</reference>
<evidence type="ECO:0000256" key="2">
    <source>
        <dbReference type="ARBA" id="ARBA00007221"/>
    </source>
</evidence>
<dbReference type="GO" id="GO:0034364">
    <property type="term" value="C:high-density lipoprotein particle"/>
    <property type="evidence" value="ECO:0007669"/>
    <property type="project" value="UniProtKB-KW"/>
</dbReference>
<evidence type="ECO:0000256" key="11">
    <source>
        <dbReference type="ARBA" id="ARBA00023098"/>
    </source>
</evidence>
<evidence type="ECO:0000256" key="1">
    <source>
        <dbReference type="ARBA" id="ARBA00004613"/>
    </source>
</evidence>
<accession>A0A6A5EFS5</accession>
<dbReference type="InterPro" id="IPR008019">
    <property type="entry name" value="Apo-CII"/>
</dbReference>
<dbReference type="AlphaFoldDB" id="A0A6A5EFS5"/>
<evidence type="ECO:0000256" key="10">
    <source>
        <dbReference type="ARBA" id="ARBA00023055"/>
    </source>
</evidence>
<proteinExistence type="inferred from homology"/>
<keyword evidence="16" id="KW-1185">Reference proteome</keyword>
<dbReference type="PANTHER" id="PTHR16566">
    <property type="entry name" value="APOLIPOPROTEIN C-II"/>
    <property type="match status" value="1"/>
</dbReference>
<name>A0A6A5EFS5_PERFL</name>
<keyword evidence="8 14" id="KW-0345">HDL</keyword>
<gene>
    <name evidence="15" type="ORF">PFLUV_G00087600</name>
</gene>
<evidence type="ECO:0000313" key="15">
    <source>
        <dbReference type="EMBL" id="KAF1388187.1"/>
    </source>
</evidence>
<dbReference type="GO" id="GO:0016004">
    <property type="term" value="F:phospholipase activator activity"/>
    <property type="evidence" value="ECO:0007669"/>
    <property type="project" value="TreeGrafter"/>
</dbReference>
<evidence type="ECO:0000256" key="3">
    <source>
        <dbReference type="ARBA" id="ARBA00013947"/>
    </source>
</evidence>
<evidence type="ECO:0000256" key="6">
    <source>
        <dbReference type="ARBA" id="ARBA00022525"/>
    </source>
</evidence>
<dbReference type="GO" id="GO:0034362">
    <property type="term" value="C:low-density lipoprotein particle"/>
    <property type="evidence" value="ECO:0007669"/>
    <property type="project" value="UniProtKB-UniRule"/>
</dbReference>
<dbReference type="PANTHER" id="PTHR16566:SF0">
    <property type="entry name" value="APOLIPOPROTEIN C-II"/>
    <property type="match status" value="1"/>
</dbReference>
<dbReference type="GO" id="GO:0006869">
    <property type="term" value="P:lipid transport"/>
    <property type="evidence" value="ECO:0007669"/>
    <property type="project" value="UniProtKB-UniRule"/>
</dbReference>
<keyword evidence="5 14" id="KW-0162">Chylomicron</keyword>
<dbReference type="GO" id="GO:0043274">
    <property type="term" value="F:phospholipase binding"/>
    <property type="evidence" value="ECO:0007669"/>
    <property type="project" value="TreeGrafter"/>
</dbReference>
<keyword evidence="6 14" id="KW-0964">Secreted</keyword>
<dbReference type="InterPro" id="IPR023121">
    <property type="entry name" value="ApoC-II_dom_sf"/>
</dbReference>
<sequence>MSHILPQTHTRQQCWFIYHRVHFVSWGDKSTHSRSYINRLGQWCLLLCFLEKREYNTSDTMNKLLVITVLVALLALSAESFRMPRQAEEEQGTLTKITGTIRSYYDNAVDTANGYLDSIKGLKLEEKAKNLYTDTTTVVSTYAGILHDQVYHIFYQN</sequence>
<evidence type="ECO:0000256" key="14">
    <source>
        <dbReference type="RuleBase" id="RU368054"/>
    </source>
</evidence>
<evidence type="ECO:0000256" key="7">
    <source>
        <dbReference type="ARBA" id="ARBA00022710"/>
    </source>
</evidence>
<evidence type="ECO:0000256" key="5">
    <source>
        <dbReference type="ARBA" id="ARBA00022513"/>
    </source>
</evidence>
<evidence type="ECO:0000256" key="9">
    <source>
        <dbReference type="ARBA" id="ARBA00022963"/>
    </source>
</evidence>
<organism evidence="15 16">
    <name type="scientific">Perca fluviatilis</name>
    <name type="common">European perch</name>
    <dbReference type="NCBI Taxonomy" id="8168"/>
    <lineage>
        <taxon>Eukaryota</taxon>
        <taxon>Metazoa</taxon>
        <taxon>Chordata</taxon>
        <taxon>Craniata</taxon>
        <taxon>Vertebrata</taxon>
        <taxon>Euteleostomi</taxon>
        <taxon>Actinopterygii</taxon>
        <taxon>Neopterygii</taxon>
        <taxon>Teleostei</taxon>
        <taxon>Neoteleostei</taxon>
        <taxon>Acanthomorphata</taxon>
        <taxon>Eupercaria</taxon>
        <taxon>Perciformes</taxon>
        <taxon>Percoidei</taxon>
        <taxon>Percidae</taxon>
        <taxon>Percinae</taxon>
        <taxon>Perca</taxon>
    </lineage>
</organism>
<keyword evidence="9 14" id="KW-0442">Lipid degradation</keyword>
<evidence type="ECO:0000256" key="13">
    <source>
        <dbReference type="ARBA" id="ARBA00031176"/>
    </source>
</evidence>
<evidence type="ECO:0000313" key="16">
    <source>
        <dbReference type="Proteomes" id="UP000465112"/>
    </source>
</evidence>
<dbReference type="Proteomes" id="UP000465112">
    <property type="component" value="Chromosome 7"/>
</dbReference>
<dbReference type="Gene3D" id="1.10.1440.10">
    <property type="entry name" value="Apolipoprotein C-II"/>
    <property type="match status" value="1"/>
</dbReference>
<dbReference type="GO" id="GO:0034361">
    <property type="term" value="C:very-low-density lipoprotein particle"/>
    <property type="evidence" value="ECO:0007669"/>
    <property type="project" value="UniProtKB-UniRule"/>
</dbReference>
<keyword evidence="7 14" id="KW-0427">LDL</keyword>
<evidence type="ECO:0000256" key="12">
    <source>
        <dbReference type="ARBA" id="ARBA00023313"/>
    </source>
</evidence>
<comment type="similarity">
    <text evidence="2 14">Belongs to the apolipoprotein C2 family.</text>
</comment>
<evidence type="ECO:0000256" key="8">
    <source>
        <dbReference type="ARBA" id="ARBA00022850"/>
    </source>
</evidence>
<keyword evidence="12 14" id="KW-0850">VLDL</keyword>
<dbReference type="GO" id="GO:0016042">
    <property type="term" value="P:lipid catabolic process"/>
    <property type="evidence" value="ECO:0007669"/>
    <property type="project" value="UniProtKB-UniRule"/>
</dbReference>
<evidence type="ECO:0000256" key="4">
    <source>
        <dbReference type="ARBA" id="ARBA00022448"/>
    </source>
</evidence>
<dbReference type="GO" id="GO:0042627">
    <property type="term" value="C:chylomicron"/>
    <property type="evidence" value="ECO:0007669"/>
    <property type="project" value="UniProtKB-UniRule"/>
</dbReference>
<dbReference type="Pfam" id="PF05355">
    <property type="entry name" value="Apo-CII"/>
    <property type="match status" value="1"/>
</dbReference>
<keyword evidence="14" id="KW-0732">Signal</keyword>
<protein>
    <recommendedName>
        <fullName evidence="3 14">Apolipoprotein C-II</fullName>
        <shortName evidence="14">Apo-CII</shortName>
        <shortName evidence="14">ApoC-II</shortName>
    </recommendedName>
    <alternativeName>
        <fullName evidence="13 14">Apolipoprotein C2</fullName>
    </alternativeName>
</protein>
<keyword evidence="11 14" id="KW-0443">Lipid metabolism</keyword>
<keyword evidence="4 14" id="KW-0813">Transport</keyword>
<dbReference type="GO" id="GO:0060697">
    <property type="term" value="P:positive regulation of phospholipid catabolic process"/>
    <property type="evidence" value="ECO:0007669"/>
    <property type="project" value="TreeGrafter"/>
</dbReference>
<comment type="subcellular location">
    <subcellularLocation>
        <location evidence="1 14">Secreted</location>
    </subcellularLocation>
</comment>
<keyword evidence="10 14" id="KW-0445">Lipid transport</keyword>
<comment type="function">
    <text evidence="14">Component of chylomicrons, very low-density lipoproteins (VLDL), low-density lipoproteins (LDL), and high-density lipoproteins (HDL) in plasma. Plays an important role in lipoprotein metabolism as an activator of lipoprotein lipase.</text>
</comment>
<dbReference type="EMBL" id="VHII01000007">
    <property type="protein sequence ID" value="KAF1388187.1"/>
    <property type="molecule type" value="Genomic_DNA"/>
</dbReference>